<proteinExistence type="predicted"/>
<gene>
    <name evidence="2" type="ORF">ACHHYP_00115</name>
</gene>
<sequence length="874" mass="95105">MTLTAPDPGLPEDMAAQFQSAIKKYMQVKGKMKKTRPKKQPRLGSDHIAAQAPPDMEAIQRCVWQLQEPLNCEPLTSATLANVLMSTLQCLLEAHQAIPLSSLLGFKDDEASPAPAPARTTIHAANAHPVYSSLLAVLRRLVATAWCGPNATETFDELLQALASWINADAPTWLWLLPFVGTVAPQPLVEFALRSIATYGYQTLPCVIVTLEDFLTPKAPLHIVSAAASVASSLDVPSLCTLLDVAKDLPGLVRVCDAAFPGASTAGQLAPLLTHEAVRTRLFALFTARASELVETPVELVRLLEDLSASPFHAEFLAYLPTNAQFLGRIVAAVAHLLLTLPPSTSPASFHSYIWPLVGAHGDATQAREVCAALLPLEDGPALCGQLLPHLSPASVASIVELLATAVAAGSTHQTRRALQVLRRLVPPAGEAAPAPLPSVAAQLATMAQWRAASGAAHWHTVLRQAASADAATADLALQLLRELPYPTLEDPVWQYACIYKLLELFFRRLLTAHDGAPLDDLRTVLATIVRDGGGVAAYPASVATTFLCLFVDAVLSAQAPTTIPHRVLREMNFFQPDDDSAVGGSSHVFRKLSAANTLMPYDPFPALAAEPSVPAAAASTVLGQLQAGRTKWADSALPAPSMFEATLQTLHREKMARAAACCLQAKALLLATEPDWNCLVDLLLERMLPVTAFMPSDDQYRDLLPERSNFDVDIRMEQWLLHYPIVVTLLQCVVEHGAPTVVLRTLPLLKSMLVVLIHYWHARRHQRLDEPQDEATPPYLHMRHQLSITLDVMAVLEKTRWLPEPLHAVGVLFPRVQTLDIRSLLHAIWLYLSDHPPTKLARETGNMEYYLMPLQNAVHRNIASLGPLYAQFA</sequence>
<dbReference type="Proteomes" id="UP000243579">
    <property type="component" value="Unassembled WGS sequence"/>
</dbReference>
<reference evidence="2 3" key="1">
    <citation type="journal article" date="2014" name="Genome Biol. Evol.">
        <title>The secreted proteins of Achlya hypogyna and Thraustotheca clavata identify the ancestral oomycete secretome and reveal gene acquisitions by horizontal gene transfer.</title>
        <authorList>
            <person name="Misner I."/>
            <person name="Blouin N."/>
            <person name="Leonard G."/>
            <person name="Richards T.A."/>
            <person name="Lane C.E."/>
        </authorList>
    </citation>
    <scope>NUCLEOTIDE SEQUENCE [LARGE SCALE GENOMIC DNA]</scope>
    <source>
        <strain evidence="2 3">ATCC 48635</strain>
    </source>
</reference>
<evidence type="ECO:0000313" key="3">
    <source>
        <dbReference type="Proteomes" id="UP000243579"/>
    </source>
</evidence>
<comment type="caution">
    <text evidence="2">The sequence shown here is derived from an EMBL/GenBank/DDBJ whole genome shotgun (WGS) entry which is preliminary data.</text>
</comment>
<dbReference type="OrthoDB" id="69088at2759"/>
<dbReference type="EMBL" id="JNBR01000329">
    <property type="protein sequence ID" value="OQR95309.1"/>
    <property type="molecule type" value="Genomic_DNA"/>
</dbReference>
<dbReference type="STRING" id="1202772.A0A1V9ZBD1"/>
<accession>A0A1V9ZBD1</accession>
<dbReference type="Pfam" id="PF14838">
    <property type="entry name" value="INTS5_C"/>
    <property type="match status" value="1"/>
</dbReference>
<dbReference type="PANTHER" id="PTHR31697">
    <property type="entry name" value="INTEGRATOR COMPLEX SUBUNIT 5"/>
    <property type="match status" value="1"/>
</dbReference>
<evidence type="ECO:0000259" key="1">
    <source>
        <dbReference type="Pfam" id="PF14838"/>
    </source>
</evidence>
<feature type="domain" description="Integrator complex subunit 5 C-terminal" evidence="1">
    <location>
        <begin position="714"/>
        <end position="839"/>
    </location>
</feature>
<organism evidence="2 3">
    <name type="scientific">Achlya hypogyna</name>
    <name type="common">Oomycete</name>
    <name type="synonym">Protoachlya hypogyna</name>
    <dbReference type="NCBI Taxonomy" id="1202772"/>
    <lineage>
        <taxon>Eukaryota</taxon>
        <taxon>Sar</taxon>
        <taxon>Stramenopiles</taxon>
        <taxon>Oomycota</taxon>
        <taxon>Saprolegniomycetes</taxon>
        <taxon>Saprolegniales</taxon>
        <taxon>Achlyaceae</taxon>
        <taxon>Achlya</taxon>
    </lineage>
</organism>
<dbReference type="InterPro" id="IPR040316">
    <property type="entry name" value="INTS5"/>
</dbReference>
<dbReference type="AlphaFoldDB" id="A0A1V9ZBD1"/>
<dbReference type="GO" id="GO:0034472">
    <property type="term" value="P:snRNA 3'-end processing"/>
    <property type="evidence" value="ECO:0007669"/>
    <property type="project" value="TreeGrafter"/>
</dbReference>
<keyword evidence="3" id="KW-1185">Reference proteome</keyword>
<dbReference type="InterPro" id="IPR029444">
    <property type="entry name" value="INTS5_C"/>
</dbReference>
<evidence type="ECO:0000313" key="2">
    <source>
        <dbReference type="EMBL" id="OQR95309.1"/>
    </source>
</evidence>
<dbReference type="PANTHER" id="PTHR31697:SF2">
    <property type="entry name" value="INTEGRATOR COMPLEX SUBUNIT 5"/>
    <property type="match status" value="1"/>
</dbReference>
<dbReference type="GO" id="GO:0032039">
    <property type="term" value="C:integrator complex"/>
    <property type="evidence" value="ECO:0007669"/>
    <property type="project" value="InterPro"/>
</dbReference>
<protein>
    <recommendedName>
        <fullName evidence="1">Integrator complex subunit 5 C-terminal domain-containing protein</fullName>
    </recommendedName>
</protein>
<name>A0A1V9ZBD1_ACHHY</name>